<name>A0A9W7EPN5_9STRA</name>
<accession>A0A9W7EPN5</accession>
<dbReference type="EMBL" id="BRXY01000303">
    <property type="protein sequence ID" value="GMH85415.1"/>
    <property type="molecule type" value="Genomic_DNA"/>
</dbReference>
<evidence type="ECO:0000313" key="2">
    <source>
        <dbReference type="EMBL" id="GMH85415.1"/>
    </source>
</evidence>
<evidence type="ECO:0000256" key="1">
    <source>
        <dbReference type="SAM" id="SignalP"/>
    </source>
</evidence>
<feature type="chain" id="PRO_5040791382" description="RNA ligase/cyclic nucleotide phosphodiesterase" evidence="1">
    <location>
        <begin position="19"/>
        <end position="217"/>
    </location>
</feature>
<feature type="signal peptide" evidence="1">
    <location>
        <begin position="1"/>
        <end position="18"/>
    </location>
</feature>
<proteinExistence type="predicted"/>
<gene>
    <name evidence="2" type="ORF">TrST_g487</name>
</gene>
<dbReference type="OrthoDB" id="193049at2759"/>
<protein>
    <recommendedName>
        <fullName evidence="4">RNA ligase/cyclic nucleotide phosphodiesterase</fullName>
    </recommendedName>
</protein>
<keyword evidence="3" id="KW-1185">Reference proteome</keyword>
<evidence type="ECO:0000313" key="3">
    <source>
        <dbReference type="Proteomes" id="UP001165085"/>
    </source>
</evidence>
<dbReference type="Proteomes" id="UP001165085">
    <property type="component" value="Unassembled WGS sequence"/>
</dbReference>
<sequence>MTPHMILILLSLLHSSLGSSDTCEKIDGDCPDSCSDAGYLGSENFNAIIPITPFHPSFIPPSHSAQKRINENSPVQSTSNVLTGLHTTLYYFCCYTPSEKSSILNSLHSMSWSGFNVSYDTFGCNLDHDNETIYLHSMPIDQTLYFNLARRIEKVIEGTGAHVVERETLFHMTLARVGVDYPVDDVVKEFLEDDFEVGSLEVDWFYIDGEVYRSNSG</sequence>
<comment type="caution">
    <text evidence="2">The sequence shown here is derived from an EMBL/GenBank/DDBJ whole genome shotgun (WGS) entry which is preliminary data.</text>
</comment>
<reference evidence="3" key="1">
    <citation type="journal article" date="2023" name="Commun. Biol.">
        <title>Genome analysis of Parmales, the sister group of diatoms, reveals the evolutionary specialization of diatoms from phago-mixotrophs to photoautotrophs.</title>
        <authorList>
            <person name="Ban H."/>
            <person name="Sato S."/>
            <person name="Yoshikawa S."/>
            <person name="Yamada K."/>
            <person name="Nakamura Y."/>
            <person name="Ichinomiya M."/>
            <person name="Sato N."/>
            <person name="Blanc-Mathieu R."/>
            <person name="Endo H."/>
            <person name="Kuwata A."/>
            <person name="Ogata H."/>
        </authorList>
    </citation>
    <scope>NUCLEOTIDE SEQUENCE [LARGE SCALE GENOMIC DNA]</scope>
    <source>
        <strain evidence="3">NIES 3701</strain>
    </source>
</reference>
<evidence type="ECO:0008006" key="4">
    <source>
        <dbReference type="Google" id="ProtNLM"/>
    </source>
</evidence>
<organism evidence="2 3">
    <name type="scientific">Triparma strigata</name>
    <dbReference type="NCBI Taxonomy" id="1606541"/>
    <lineage>
        <taxon>Eukaryota</taxon>
        <taxon>Sar</taxon>
        <taxon>Stramenopiles</taxon>
        <taxon>Ochrophyta</taxon>
        <taxon>Bolidophyceae</taxon>
        <taxon>Parmales</taxon>
        <taxon>Triparmaceae</taxon>
        <taxon>Triparma</taxon>
    </lineage>
</organism>
<dbReference type="Gene3D" id="3.90.1140.10">
    <property type="entry name" value="Cyclic phosphodiesterase"/>
    <property type="match status" value="1"/>
</dbReference>
<keyword evidence="1" id="KW-0732">Signal</keyword>
<dbReference type="AlphaFoldDB" id="A0A9W7EPN5"/>